<sequence>MEQQPRTGRAVSPFLRQQTALEREKAQHLRALKTLKKAEELGREISEREKIKRRPQSKEMERNKGCHEGSQLEVQSTCGGGLSSETHREVQIEP</sequence>
<feature type="compositionally biased region" description="Basic and acidic residues" evidence="1">
    <location>
        <begin position="85"/>
        <end position="94"/>
    </location>
</feature>
<reference evidence="2 3" key="1">
    <citation type="submission" date="2018-10" db="EMBL/GenBank/DDBJ databases">
        <authorList>
            <person name="Ekblom R."/>
            <person name="Jareborg N."/>
        </authorList>
    </citation>
    <scope>NUCLEOTIDE SEQUENCE [LARGE SCALE GENOMIC DNA]</scope>
    <source>
        <tissue evidence="2">Muscle</tissue>
    </source>
</reference>
<evidence type="ECO:0000256" key="1">
    <source>
        <dbReference type="SAM" id="MobiDB-lite"/>
    </source>
</evidence>
<dbReference type="Proteomes" id="UP000269945">
    <property type="component" value="Unassembled WGS sequence"/>
</dbReference>
<protein>
    <submittedName>
        <fullName evidence="2">Uncharacterized protein</fullName>
    </submittedName>
</protein>
<evidence type="ECO:0000313" key="2">
    <source>
        <dbReference type="EMBL" id="VCW84285.1"/>
    </source>
</evidence>
<comment type="caution">
    <text evidence="2">The sequence shown here is derived from an EMBL/GenBank/DDBJ whole genome shotgun (WGS) entry which is preliminary data.</text>
</comment>
<name>A0A9X9Q0B0_GULGU</name>
<dbReference type="EMBL" id="CYRY02013862">
    <property type="protein sequence ID" value="VCW84285.1"/>
    <property type="molecule type" value="Genomic_DNA"/>
</dbReference>
<feature type="compositionally biased region" description="Basic and acidic residues" evidence="1">
    <location>
        <begin position="43"/>
        <end position="67"/>
    </location>
</feature>
<keyword evidence="3" id="KW-1185">Reference proteome</keyword>
<dbReference type="AlphaFoldDB" id="A0A9X9Q0B0"/>
<proteinExistence type="predicted"/>
<organism evidence="2 3">
    <name type="scientific">Gulo gulo</name>
    <name type="common">Wolverine</name>
    <name type="synonym">Gluton</name>
    <dbReference type="NCBI Taxonomy" id="48420"/>
    <lineage>
        <taxon>Eukaryota</taxon>
        <taxon>Metazoa</taxon>
        <taxon>Chordata</taxon>
        <taxon>Craniata</taxon>
        <taxon>Vertebrata</taxon>
        <taxon>Euteleostomi</taxon>
        <taxon>Mammalia</taxon>
        <taxon>Eutheria</taxon>
        <taxon>Laurasiatheria</taxon>
        <taxon>Carnivora</taxon>
        <taxon>Caniformia</taxon>
        <taxon>Musteloidea</taxon>
        <taxon>Mustelidae</taxon>
        <taxon>Guloninae</taxon>
        <taxon>Gulo</taxon>
    </lineage>
</organism>
<feature type="region of interest" description="Disordered" evidence="1">
    <location>
        <begin position="43"/>
        <end position="94"/>
    </location>
</feature>
<accession>A0A9X9Q0B0</accession>
<evidence type="ECO:0000313" key="3">
    <source>
        <dbReference type="Proteomes" id="UP000269945"/>
    </source>
</evidence>
<gene>
    <name evidence="2" type="ORF">BN2614_LOCUS2</name>
</gene>